<evidence type="ECO:0000313" key="2">
    <source>
        <dbReference type="EMBL" id="KAL1208778.1"/>
    </source>
</evidence>
<keyword evidence="3" id="KW-1185">Reference proteome</keyword>
<organism evidence="2 3">
    <name type="scientific">Cardamine amara subsp. amara</name>
    <dbReference type="NCBI Taxonomy" id="228776"/>
    <lineage>
        <taxon>Eukaryota</taxon>
        <taxon>Viridiplantae</taxon>
        <taxon>Streptophyta</taxon>
        <taxon>Embryophyta</taxon>
        <taxon>Tracheophyta</taxon>
        <taxon>Spermatophyta</taxon>
        <taxon>Magnoliopsida</taxon>
        <taxon>eudicotyledons</taxon>
        <taxon>Gunneridae</taxon>
        <taxon>Pentapetalae</taxon>
        <taxon>rosids</taxon>
        <taxon>malvids</taxon>
        <taxon>Brassicales</taxon>
        <taxon>Brassicaceae</taxon>
        <taxon>Cardamineae</taxon>
        <taxon>Cardamine</taxon>
    </lineage>
</organism>
<evidence type="ECO:0000256" key="1">
    <source>
        <dbReference type="SAM" id="Phobius"/>
    </source>
</evidence>
<dbReference type="EMBL" id="JBANAX010000438">
    <property type="protein sequence ID" value="KAL1208778.1"/>
    <property type="molecule type" value="Genomic_DNA"/>
</dbReference>
<sequence>MMLIRLRFCRHKSVFPNVKEGLEFADCVILLVCFALSLIWRLFLLSGSLWVAWMKHYLLIYRSFWDVKEGTQGSWVWRKLHKLHDQAYRFLIVQPWDGQYIFFSFDNWLNIEKLMDLFLFSMKQAVGAFMAWPKKYTLGLLVFF</sequence>
<feature type="transmembrane region" description="Helical" evidence="1">
    <location>
        <begin position="28"/>
        <end position="53"/>
    </location>
</feature>
<accession>A0ABD1AR76</accession>
<keyword evidence="1" id="KW-1133">Transmembrane helix</keyword>
<reference evidence="2 3" key="1">
    <citation type="submission" date="2024-04" db="EMBL/GenBank/DDBJ databases">
        <title>Genome assembly C_amara_ONT_v2.</title>
        <authorList>
            <person name="Yant L."/>
            <person name="Moore C."/>
            <person name="Slenker M."/>
        </authorList>
    </citation>
    <scope>NUCLEOTIDE SEQUENCE [LARGE SCALE GENOMIC DNA]</scope>
    <source>
        <tissue evidence="2">Leaf</tissue>
    </source>
</reference>
<evidence type="ECO:0000313" key="3">
    <source>
        <dbReference type="Proteomes" id="UP001558713"/>
    </source>
</evidence>
<dbReference type="Proteomes" id="UP001558713">
    <property type="component" value="Unassembled WGS sequence"/>
</dbReference>
<gene>
    <name evidence="2" type="ORF">V5N11_009295</name>
</gene>
<protein>
    <submittedName>
        <fullName evidence="2">Uncharacterized protein</fullName>
    </submittedName>
</protein>
<keyword evidence="1" id="KW-0472">Membrane</keyword>
<name>A0ABD1AR76_CARAN</name>
<proteinExistence type="predicted"/>
<dbReference type="AlphaFoldDB" id="A0ABD1AR76"/>
<comment type="caution">
    <text evidence="2">The sequence shown here is derived from an EMBL/GenBank/DDBJ whole genome shotgun (WGS) entry which is preliminary data.</text>
</comment>
<keyword evidence="1" id="KW-0812">Transmembrane</keyword>